<dbReference type="GO" id="GO:0050482">
    <property type="term" value="P:arachidonate secretion"/>
    <property type="evidence" value="ECO:0007669"/>
    <property type="project" value="InterPro"/>
</dbReference>
<evidence type="ECO:0000313" key="2">
    <source>
        <dbReference type="EMBL" id="MBB5155683.1"/>
    </source>
</evidence>
<accession>A0A840QF36</accession>
<keyword evidence="1" id="KW-0732">Signal</keyword>
<reference evidence="2 3" key="1">
    <citation type="submission" date="2020-08" db="EMBL/GenBank/DDBJ databases">
        <title>Sequencing the genomes of 1000 actinobacteria strains.</title>
        <authorList>
            <person name="Klenk H.-P."/>
        </authorList>
    </citation>
    <scope>NUCLEOTIDE SEQUENCE [LARGE SCALE GENOMIC DNA]</scope>
    <source>
        <strain evidence="2 3">DSM 45584</strain>
    </source>
</reference>
<dbReference type="Pfam" id="PF09056">
    <property type="entry name" value="Phospholip_A2_3"/>
    <property type="match status" value="1"/>
</dbReference>
<organism evidence="2 3">
    <name type="scientific">Saccharopolyspora phatthalungensis</name>
    <dbReference type="NCBI Taxonomy" id="664693"/>
    <lineage>
        <taxon>Bacteria</taxon>
        <taxon>Bacillati</taxon>
        <taxon>Actinomycetota</taxon>
        <taxon>Actinomycetes</taxon>
        <taxon>Pseudonocardiales</taxon>
        <taxon>Pseudonocardiaceae</taxon>
        <taxon>Saccharopolyspora</taxon>
    </lineage>
</organism>
<dbReference type="SUPFAM" id="SSF48619">
    <property type="entry name" value="Phospholipase A2, PLA2"/>
    <property type="match status" value="1"/>
</dbReference>
<dbReference type="InterPro" id="IPR015141">
    <property type="entry name" value="PLipase_A2_prok/fun"/>
</dbReference>
<gene>
    <name evidence="2" type="ORF">BJ970_003217</name>
</gene>
<keyword evidence="3" id="KW-1185">Reference proteome</keyword>
<sequence length="189" mass="20602">MESSVPRRGFVATAAIAGTLLLAAGTAHAELSQTQLQTVTDHYLFEISLDSFTSTRAGMPHADQLDWSSDGCSMSPNEPLGYKFRTSCERHDFGYRNFTKQHRFTEDNRRRIDDNFRADMYSVCGNDLGCKGTANVYYFAVREFGGASGSTAHAVDLAQIQPLVSSVGSLLEYRAVNTEGAVVRLGATG</sequence>
<proteinExistence type="predicted"/>
<dbReference type="InterPro" id="IPR006311">
    <property type="entry name" value="TAT_signal"/>
</dbReference>
<name>A0A840QF36_9PSEU</name>
<comment type="caution">
    <text evidence="2">The sequence shown here is derived from an EMBL/GenBank/DDBJ whole genome shotgun (WGS) entry which is preliminary data.</text>
</comment>
<dbReference type="AlphaFoldDB" id="A0A840QF36"/>
<dbReference type="RefSeq" id="WP_184726979.1">
    <property type="nucleotide sequence ID" value="NZ_JACHIW010000001.1"/>
</dbReference>
<dbReference type="PROSITE" id="PS51318">
    <property type="entry name" value="TAT"/>
    <property type="match status" value="1"/>
</dbReference>
<dbReference type="GO" id="GO:0004623">
    <property type="term" value="F:phospholipase A2 activity"/>
    <property type="evidence" value="ECO:0007669"/>
    <property type="project" value="InterPro"/>
</dbReference>
<evidence type="ECO:0000256" key="1">
    <source>
        <dbReference type="SAM" id="SignalP"/>
    </source>
</evidence>
<dbReference type="InterPro" id="IPR036444">
    <property type="entry name" value="PLipase_A2_dom_sf"/>
</dbReference>
<dbReference type="Gene3D" id="1.20.90.10">
    <property type="entry name" value="Phospholipase A2 domain"/>
    <property type="match status" value="1"/>
</dbReference>
<feature type="signal peptide" evidence="1">
    <location>
        <begin position="1"/>
        <end position="29"/>
    </location>
</feature>
<dbReference type="GO" id="GO:0006644">
    <property type="term" value="P:phospholipid metabolic process"/>
    <property type="evidence" value="ECO:0007669"/>
    <property type="project" value="InterPro"/>
</dbReference>
<dbReference type="EMBL" id="JACHIW010000001">
    <property type="protein sequence ID" value="MBB5155683.1"/>
    <property type="molecule type" value="Genomic_DNA"/>
</dbReference>
<feature type="chain" id="PRO_5032841926" description="Phospholipase A2" evidence="1">
    <location>
        <begin position="30"/>
        <end position="189"/>
    </location>
</feature>
<evidence type="ECO:0000313" key="3">
    <source>
        <dbReference type="Proteomes" id="UP000584374"/>
    </source>
</evidence>
<dbReference type="Proteomes" id="UP000584374">
    <property type="component" value="Unassembled WGS sequence"/>
</dbReference>
<evidence type="ECO:0008006" key="4">
    <source>
        <dbReference type="Google" id="ProtNLM"/>
    </source>
</evidence>
<protein>
    <recommendedName>
        <fullName evidence="4">Phospholipase A2</fullName>
    </recommendedName>
</protein>